<evidence type="ECO:0000313" key="1">
    <source>
        <dbReference type="EMBL" id="MER7186359.1"/>
    </source>
</evidence>
<comment type="caution">
    <text evidence="1">The sequence shown here is derived from an EMBL/GenBank/DDBJ whole genome shotgun (WGS) entry which is preliminary data.</text>
</comment>
<sequence>MIIARPVREARGTTQLREGHIVVGTPAYTAARMAAVSERAQQRLGGDPDSHGEF</sequence>
<dbReference type="Proteomes" id="UP001474181">
    <property type="component" value="Unassembled WGS sequence"/>
</dbReference>
<protein>
    <submittedName>
        <fullName evidence="1">Uncharacterized protein</fullName>
    </submittedName>
</protein>
<dbReference type="EMBL" id="JBEPEK010000578">
    <property type="protein sequence ID" value="MER7186359.1"/>
    <property type="molecule type" value="Genomic_DNA"/>
</dbReference>
<proteinExistence type="predicted"/>
<accession>A0ABV1XBH4</accession>
<name>A0ABV1XBH4_9ACTN</name>
<organism evidence="1 2">
    <name type="scientific">Streptomyces hyaluromycini</name>
    <dbReference type="NCBI Taxonomy" id="1377993"/>
    <lineage>
        <taxon>Bacteria</taxon>
        <taxon>Bacillati</taxon>
        <taxon>Actinomycetota</taxon>
        <taxon>Actinomycetes</taxon>
        <taxon>Kitasatosporales</taxon>
        <taxon>Streptomycetaceae</taxon>
        <taxon>Streptomyces</taxon>
    </lineage>
</organism>
<gene>
    <name evidence="1" type="ORF">ABT404_44040</name>
</gene>
<evidence type="ECO:0000313" key="2">
    <source>
        <dbReference type="Proteomes" id="UP001474181"/>
    </source>
</evidence>
<dbReference type="RefSeq" id="WP_350789972.1">
    <property type="nucleotide sequence ID" value="NZ_JBEPEK010000578.1"/>
</dbReference>
<reference evidence="1 2" key="1">
    <citation type="submission" date="2024-06" db="EMBL/GenBank/DDBJ databases">
        <title>The Natural Products Discovery Center: Release of the First 8490 Sequenced Strains for Exploring Actinobacteria Biosynthetic Diversity.</title>
        <authorList>
            <person name="Kalkreuter E."/>
            <person name="Kautsar S.A."/>
            <person name="Yang D."/>
            <person name="Bader C.D."/>
            <person name="Teijaro C.N."/>
            <person name="Fluegel L."/>
            <person name="Davis C.M."/>
            <person name="Simpson J.R."/>
            <person name="Lauterbach L."/>
            <person name="Steele A.D."/>
            <person name="Gui C."/>
            <person name="Meng S."/>
            <person name="Li G."/>
            <person name="Viehrig K."/>
            <person name="Ye F."/>
            <person name="Su P."/>
            <person name="Kiefer A.F."/>
            <person name="Nichols A."/>
            <person name="Cepeda A.J."/>
            <person name="Yan W."/>
            <person name="Fan B."/>
            <person name="Jiang Y."/>
            <person name="Adhikari A."/>
            <person name="Zheng C.-J."/>
            <person name="Schuster L."/>
            <person name="Cowan T.M."/>
            <person name="Smanski M.J."/>
            <person name="Chevrette M.G."/>
            <person name="De Carvalho L.P.S."/>
            <person name="Shen B."/>
        </authorList>
    </citation>
    <scope>NUCLEOTIDE SEQUENCE [LARGE SCALE GENOMIC DNA]</scope>
    <source>
        <strain evidence="1 2">NPDC000234</strain>
    </source>
</reference>
<keyword evidence="2" id="KW-1185">Reference proteome</keyword>